<comment type="subcellular location">
    <subcellularLocation>
        <location evidence="1">Membrane</location>
        <topology evidence="1">Multi-pass membrane protein</topology>
    </subcellularLocation>
</comment>
<evidence type="ECO:0008006" key="7">
    <source>
        <dbReference type="Google" id="ProtNLM"/>
    </source>
</evidence>
<accession>X1HKF4</accession>
<feature type="non-terminal residue" evidence="6">
    <location>
        <position position="1"/>
    </location>
</feature>
<feature type="transmembrane region" description="Helical" evidence="5">
    <location>
        <begin position="13"/>
        <end position="35"/>
    </location>
</feature>
<comment type="caution">
    <text evidence="6">The sequence shown here is derived from an EMBL/GenBank/DDBJ whole genome shotgun (WGS) entry which is preliminary data.</text>
</comment>
<organism evidence="6">
    <name type="scientific">marine sediment metagenome</name>
    <dbReference type="NCBI Taxonomy" id="412755"/>
    <lineage>
        <taxon>unclassified sequences</taxon>
        <taxon>metagenomes</taxon>
        <taxon>ecological metagenomes</taxon>
    </lineage>
</organism>
<dbReference type="GO" id="GO:0016020">
    <property type="term" value="C:membrane"/>
    <property type="evidence" value="ECO:0007669"/>
    <property type="project" value="UniProtKB-SubCell"/>
</dbReference>
<dbReference type="SUPFAM" id="SSF81338">
    <property type="entry name" value="Aquaporin-like"/>
    <property type="match status" value="1"/>
</dbReference>
<dbReference type="AlphaFoldDB" id="X1HKF4"/>
<sequence>GIMAQELAGGNEVLALLCSMASVGAVLFVIITIFVSVSGAHFNPAVSLVMWLRGNSIARKPLPISACRSLEVASAPSSRI</sequence>
<proteinExistence type="predicted"/>
<evidence type="ECO:0000256" key="2">
    <source>
        <dbReference type="ARBA" id="ARBA00022692"/>
    </source>
</evidence>
<dbReference type="Gene3D" id="1.20.1080.10">
    <property type="entry name" value="Glycerol uptake facilitator protein"/>
    <property type="match status" value="1"/>
</dbReference>
<evidence type="ECO:0000256" key="3">
    <source>
        <dbReference type="ARBA" id="ARBA00022989"/>
    </source>
</evidence>
<reference evidence="6" key="1">
    <citation type="journal article" date="2014" name="Front. Microbiol.">
        <title>High frequency of phylogenetically diverse reductive dehalogenase-homologous genes in deep subseafloor sedimentary metagenomes.</title>
        <authorList>
            <person name="Kawai M."/>
            <person name="Futagami T."/>
            <person name="Toyoda A."/>
            <person name="Takaki Y."/>
            <person name="Nishi S."/>
            <person name="Hori S."/>
            <person name="Arai W."/>
            <person name="Tsubouchi T."/>
            <person name="Morono Y."/>
            <person name="Uchiyama I."/>
            <person name="Ito T."/>
            <person name="Fujiyama A."/>
            <person name="Inagaki F."/>
            <person name="Takami H."/>
        </authorList>
    </citation>
    <scope>NUCLEOTIDE SEQUENCE</scope>
    <source>
        <strain evidence="6">Expedition CK06-06</strain>
    </source>
</reference>
<evidence type="ECO:0000256" key="1">
    <source>
        <dbReference type="ARBA" id="ARBA00004141"/>
    </source>
</evidence>
<dbReference type="InterPro" id="IPR000425">
    <property type="entry name" value="MIP"/>
</dbReference>
<name>X1HKF4_9ZZZZ</name>
<evidence type="ECO:0000313" key="6">
    <source>
        <dbReference type="EMBL" id="GAH70606.1"/>
    </source>
</evidence>
<dbReference type="Pfam" id="PF00230">
    <property type="entry name" value="MIP"/>
    <property type="match status" value="1"/>
</dbReference>
<dbReference type="EMBL" id="BARU01032398">
    <property type="protein sequence ID" value="GAH70606.1"/>
    <property type="molecule type" value="Genomic_DNA"/>
</dbReference>
<keyword evidence="4 5" id="KW-0472">Membrane</keyword>
<keyword evidence="3 5" id="KW-1133">Transmembrane helix</keyword>
<protein>
    <recommendedName>
        <fullName evidence="7">Aquaporin</fullName>
    </recommendedName>
</protein>
<gene>
    <name evidence="6" type="ORF">S03H2_51102</name>
</gene>
<evidence type="ECO:0000256" key="4">
    <source>
        <dbReference type="ARBA" id="ARBA00023136"/>
    </source>
</evidence>
<dbReference type="GO" id="GO:0015267">
    <property type="term" value="F:channel activity"/>
    <property type="evidence" value="ECO:0007669"/>
    <property type="project" value="InterPro"/>
</dbReference>
<evidence type="ECO:0000256" key="5">
    <source>
        <dbReference type="SAM" id="Phobius"/>
    </source>
</evidence>
<keyword evidence="2 5" id="KW-0812">Transmembrane</keyword>
<dbReference type="InterPro" id="IPR023271">
    <property type="entry name" value="Aquaporin-like"/>
</dbReference>